<dbReference type="GO" id="GO:0008270">
    <property type="term" value="F:zinc ion binding"/>
    <property type="evidence" value="ECO:0007669"/>
    <property type="project" value="UniProtKB-KW"/>
</dbReference>
<feature type="compositionally biased region" description="Polar residues" evidence="13">
    <location>
        <begin position="1"/>
        <end position="12"/>
    </location>
</feature>
<keyword evidence="2" id="KW-1032">Host cell membrane</keyword>
<evidence type="ECO:0000313" key="18">
    <source>
        <dbReference type="Proteomes" id="UP000201247"/>
    </source>
</evidence>
<feature type="region of interest" description="Disordered" evidence="13">
    <location>
        <begin position="1"/>
        <end position="39"/>
    </location>
</feature>
<keyword evidence="4" id="KW-0479">Metal-binding</keyword>
<comment type="similarity">
    <text evidence="1">Belongs to the arenaviridae Z protein family.</text>
</comment>
<dbReference type="SUPFAM" id="SSF57850">
    <property type="entry name" value="RING/U-box"/>
    <property type="match status" value="1"/>
</dbReference>
<dbReference type="EMBL" id="FJ952385">
    <property type="protein sequence ID" value="ACR56361.1"/>
    <property type="molecule type" value="Genomic_RNA"/>
</dbReference>
<evidence type="ECO:0000256" key="13">
    <source>
        <dbReference type="SAM" id="MobiDB-lite"/>
    </source>
</evidence>
<dbReference type="OrthoDB" id="23344at10239"/>
<dbReference type="RefSeq" id="YP_002929492.1">
    <property type="nucleotide sequence ID" value="NC_012777.1"/>
</dbReference>
<evidence type="ECO:0000313" key="17">
    <source>
        <dbReference type="EMBL" id="AFP21518.1"/>
    </source>
</evidence>
<evidence type="ECO:0000256" key="6">
    <source>
        <dbReference type="ARBA" id="ARBA00022833"/>
    </source>
</evidence>
<reference evidence="16" key="2">
    <citation type="journal article" date="2012" name="J. Virol.">
        <title>Reverse genetics recovery of lujo virus and role of virus RNA secondary structures in efficient virus growth.</title>
        <authorList>
            <person name="Bergeron E."/>
            <person name="Chakrabarti A.K."/>
            <person name="Bird B.H."/>
            <person name="Dodd K.A."/>
            <person name="McMullan L.K."/>
            <person name="Spiropoulou C.F."/>
            <person name="Nichol S.T."/>
            <person name="Albarino C.G."/>
        </authorList>
    </citation>
    <scope>NUCLEOTIDE SEQUENCE</scope>
    <source>
        <strain evidence="16">IGR104</strain>
        <strain evidence="17">IGR140</strain>
    </source>
</reference>
<dbReference type="KEGG" id="vg:7956402"/>
<dbReference type="EMBL" id="JX017362">
    <property type="protein sequence ID" value="AFP21518.1"/>
    <property type="molecule type" value="Genomic_RNA"/>
</dbReference>
<dbReference type="GO" id="GO:0003723">
    <property type="term" value="F:RNA binding"/>
    <property type="evidence" value="ECO:0007669"/>
    <property type="project" value="InterPro"/>
</dbReference>
<evidence type="ECO:0000313" key="16">
    <source>
        <dbReference type="EMBL" id="AFP21516.1"/>
    </source>
</evidence>
<keyword evidence="6" id="KW-0862">Zinc</keyword>
<dbReference type="GO" id="GO:0044423">
    <property type="term" value="C:virion component"/>
    <property type="evidence" value="ECO:0007669"/>
    <property type="project" value="UniProtKB-KW"/>
</dbReference>
<evidence type="ECO:0000256" key="5">
    <source>
        <dbReference type="ARBA" id="ARBA00022771"/>
    </source>
</evidence>
<evidence type="ECO:0000259" key="14">
    <source>
        <dbReference type="Pfam" id="PF03854"/>
    </source>
</evidence>
<dbReference type="Proteomes" id="UP000201247">
    <property type="component" value="Genome"/>
</dbReference>
<evidence type="ECO:0000256" key="9">
    <source>
        <dbReference type="ARBA" id="ARBA00023136"/>
    </source>
</evidence>
<keyword evidence="3" id="KW-0945">Host-virus interaction</keyword>
<comment type="function">
    <text evidence="12">Plays a crucial role in virion assembly and budding. Expressed late in the virus life cycle, it acts as an inhibitor of viral transcription and RNA synthesis by interacting with the viral polymerase L. Presumably recruits the NP encapsidated genome to cellular membranes at budding sites via direct interaction with NP. Plays critical roles in the final steps of viral release by interacting with host TSG101, a member of the vacuolar protein-sorting pathway and using other cellular host proteins involved in vesicle formation pathway. The budding of the virus progeny occurs after association of protein Z with the viral glycoprotein complex SSP-GP1-GP2 at the cell periphery, step that requires myristoylation of protein Z. Also selectively represses protein production by associating with host eIF4E. In cell-based minigenome assay, has an inhibitory effect on the ribonucleoprotein machinery (vRNP), which is responsible for the replication and transcription of the viral genome.</text>
</comment>
<protein>
    <submittedName>
        <fullName evidence="15">Multifunctional matrix-like protein</fullName>
    </submittedName>
    <submittedName>
        <fullName evidence="16">Z protein</fullName>
    </submittedName>
</protein>
<dbReference type="Pfam" id="PF03854">
    <property type="entry name" value="zf-P11"/>
    <property type="match status" value="1"/>
</dbReference>
<keyword evidence="10" id="KW-1035">Host cytoplasm</keyword>
<feature type="compositionally biased region" description="Basic and acidic residues" evidence="13">
    <location>
        <begin position="17"/>
        <end position="32"/>
    </location>
</feature>
<sequence>MGQRHSSGSGQPNPKPSDSDHEARRSELHSDASHLGPLNCKSCWKSKKALVKCYDHYLCLNCLSLLMGITPRCPFCYRELPKNLDLAEAPSAPPL</sequence>
<gene>
    <name evidence="16" type="primary">Z</name>
</gene>
<dbReference type="InterPro" id="IPR003224">
    <property type="entry name" value="Z_RING_Znf"/>
</dbReference>
<dbReference type="EMBL" id="JX017361">
    <property type="protein sequence ID" value="AFP21516.1"/>
    <property type="molecule type" value="Genomic_RNA"/>
</dbReference>
<evidence type="ECO:0000256" key="10">
    <source>
        <dbReference type="ARBA" id="ARBA00023200"/>
    </source>
</evidence>
<evidence type="ECO:0000256" key="8">
    <source>
        <dbReference type="ARBA" id="ARBA00022870"/>
    </source>
</evidence>
<organism evidence="15 18">
    <name type="scientific">Mammarenavirus lujoense</name>
    <dbReference type="NCBI Taxonomy" id="3052314"/>
    <lineage>
        <taxon>Viruses</taxon>
        <taxon>Riboviria</taxon>
        <taxon>Orthornavirae</taxon>
        <taxon>Negarnaviricota</taxon>
        <taxon>Polyploviricotina</taxon>
        <taxon>Bunyaviricetes</taxon>
        <taxon>Hareavirales</taxon>
        <taxon>Arenaviridae</taxon>
        <taxon>Mammarenavirus</taxon>
    </lineage>
</organism>
<proteinExistence type="inferred from homology"/>
<keyword evidence="8" id="KW-1043">Host membrane</keyword>
<accession>C5ILC3</accession>
<dbReference type="Gene3D" id="3.30.160.310">
    <property type="match status" value="1"/>
</dbReference>
<feature type="domain" description="RING finger protein Z zinc finger" evidence="14">
    <location>
        <begin position="36"/>
        <end position="84"/>
    </location>
</feature>
<evidence type="ECO:0000256" key="3">
    <source>
        <dbReference type="ARBA" id="ARBA00022581"/>
    </source>
</evidence>
<reference evidence="15 18" key="1">
    <citation type="journal article" date="2009" name="PLoS Pathog.">
        <title>Genetic detection and characterization of Lujo virus, a new hemorrhagic fever-associated arenavirus from southern Africa.</title>
        <authorList>
            <person name="Briese T."/>
            <person name="Paweska J.T."/>
            <person name="McMullan L.K."/>
            <person name="Hutchison S.K."/>
            <person name="Street C."/>
            <person name="Palacios G."/>
            <person name="Khristova M.L."/>
            <person name="Weyer J."/>
            <person name="Swanepoel R."/>
            <person name="Egholm M."/>
            <person name="Nichol S.T."/>
            <person name="Lipkin W.I."/>
        </authorList>
    </citation>
    <scope>NUCLEOTIDE SEQUENCE [LARGE SCALE GENOMIC DNA]</scope>
</reference>
<dbReference type="InterPro" id="IPR038485">
    <property type="entry name" value="Z_RING-type_Znf_sf"/>
</dbReference>
<keyword evidence="11" id="KW-0449">Lipoprotein</keyword>
<evidence type="ECO:0000256" key="12">
    <source>
        <dbReference type="ARBA" id="ARBA00093315"/>
    </source>
</evidence>
<keyword evidence="18" id="KW-1185">Reference proteome</keyword>
<evidence type="ECO:0000256" key="2">
    <source>
        <dbReference type="ARBA" id="ARBA00022511"/>
    </source>
</evidence>
<evidence type="ECO:0000256" key="1">
    <source>
        <dbReference type="ARBA" id="ARBA00005503"/>
    </source>
</evidence>
<name>C5ILC3_9VIRU</name>
<keyword evidence="5" id="KW-0863">Zinc-finger</keyword>
<evidence type="ECO:0000313" key="15">
    <source>
        <dbReference type="EMBL" id="ACR56361.1"/>
    </source>
</evidence>
<evidence type="ECO:0000256" key="11">
    <source>
        <dbReference type="ARBA" id="ARBA00023288"/>
    </source>
</evidence>
<evidence type="ECO:0000256" key="7">
    <source>
        <dbReference type="ARBA" id="ARBA00022844"/>
    </source>
</evidence>
<keyword evidence="7" id="KW-0946">Virion</keyword>
<evidence type="ECO:0000256" key="4">
    <source>
        <dbReference type="ARBA" id="ARBA00022723"/>
    </source>
</evidence>
<keyword evidence="9" id="KW-0472">Membrane</keyword>